<organism evidence="1 2">
    <name type="scientific">Globisporangium ultimum (strain ATCC 200006 / CBS 805.95 / DAOM BR144)</name>
    <name type="common">Pythium ultimum</name>
    <dbReference type="NCBI Taxonomy" id="431595"/>
    <lineage>
        <taxon>Eukaryota</taxon>
        <taxon>Sar</taxon>
        <taxon>Stramenopiles</taxon>
        <taxon>Oomycota</taxon>
        <taxon>Peronosporomycetes</taxon>
        <taxon>Pythiales</taxon>
        <taxon>Pythiaceae</taxon>
        <taxon>Globisporangium</taxon>
    </lineage>
</organism>
<name>K3WYQ3_GLOUD</name>
<reference evidence="2" key="1">
    <citation type="journal article" date="2010" name="Genome Biol.">
        <title>Genome sequence of the necrotrophic plant pathogen Pythium ultimum reveals original pathogenicity mechanisms and effector repertoire.</title>
        <authorList>
            <person name="Levesque C.A."/>
            <person name="Brouwer H."/>
            <person name="Cano L."/>
            <person name="Hamilton J.P."/>
            <person name="Holt C."/>
            <person name="Huitema E."/>
            <person name="Raffaele S."/>
            <person name="Robideau G.P."/>
            <person name="Thines M."/>
            <person name="Win J."/>
            <person name="Zerillo M.M."/>
            <person name="Beakes G.W."/>
            <person name="Boore J.L."/>
            <person name="Busam D."/>
            <person name="Dumas B."/>
            <person name="Ferriera S."/>
            <person name="Fuerstenberg S.I."/>
            <person name="Gachon C.M."/>
            <person name="Gaulin E."/>
            <person name="Govers F."/>
            <person name="Grenville-Briggs L."/>
            <person name="Horner N."/>
            <person name="Hostetler J."/>
            <person name="Jiang R.H."/>
            <person name="Johnson J."/>
            <person name="Krajaejun T."/>
            <person name="Lin H."/>
            <person name="Meijer H.J."/>
            <person name="Moore B."/>
            <person name="Morris P."/>
            <person name="Phuntmart V."/>
            <person name="Puiu D."/>
            <person name="Shetty J."/>
            <person name="Stajich J.E."/>
            <person name="Tripathy S."/>
            <person name="Wawra S."/>
            <person name="van West P."/>
            <person name="Whitty B.R."/>
            <person name="Coutinho P.M."/>
            <person name="Henrissat B."/>
            <person name="Martin F."/>
            <person name="Thomas P.D."/>
            <person name="Tyler B.M."/>
            <person name="De Vries R.P."/>
            <person name="Kamoun S."/>
            <person name="Yandell M."/>
            <person name="Tisserat N."/>
            <person name="Buell C.R."/>
        </authorList>
    </citation>
    <scope>NUCLEOTIDE SEQUENCE</scope>
    <source>
        <strain evidence="2">DAOM:BR144</strain>
    </source>
</reference>
<dbReference type="VEuPathDB" id="FungiDB:PYU1_G010082"/>
<evidence type="ECO:0000313" key="2">
    <source>
        <dbReference type="Proteomes" id="UP000019132"/>
    </source>
</evidence>
<reference evidence="2" key="2">
    <citation type="submission" date="2010-04" db="EMBL/GenBank/DDBJ databases">
        <authorList>
            <person name="Buell R."/>
            <person name="Hamilton J."/>
            <person name="Hostetler J."/>
        </authorList>
    </citation>
    <scope>NUCLEOTIDE SEQUENCE [LARGE SCALE GENOMIC DNA]</scope>
    <source>
        <strain evidence="2">DAOM:BR144</strain>
    </source>
</reference>
<protein>
    <submittedName>
        <fullName evidence="1">Uncharacterized protein</fullName>
    </submittedName>
</protein>
<dbReference type="EnsemblProtists" id="PYU1_T010102">
    <property type="protein sequence ID" value="PYU1_T010102"/>
    <property type="gene ID" value="PYU1_G010082"/>
</dbReference>
<accession>K3WYQ3</accession>
<dbReference type="HOGENOM" id="CLU_2929985_0_0_1"/>
<keyword evidence="2" id="KW-1185">Reference proteome</keyword>
<dbReference type="AlphaFoldDB" id="K3WYQ3"/>
<proteinExistence type="predicted"/>
<evidence type="ECO:0000313" key="1">
    <source>
        <dbReference type="EnsemblProtists" id="PYU1_T010102"/>
    </source>
</evidence>
<reference evidence="1" key="3">
    <citation type="submission" date="2015-02" db="UniProtKB">
        <authorList>
            <consortium name="EnsemblProtists"/>
        </authorList>
    </citation>
    <scope>IDENTIFICATION</scope>
    <source>
        <strain evidence="1">DAOM BR144</strain>
    </source>
</reference>
<dbReference type="InParanoid" id="K3WYQ3"/>
<dbReference type="EMBL" id="GL376623">
    <property type="status" value="NOT_ANNOTATED_CDS"/>
    <property type="molecule type" value="Genomic_DNA"/>
</dbReference>
<sequence>MHRTLDGTMPAWLCGCETLCVHENVGYAQCKTRPLRINSRAAYYICAYYAGIDRKAVSTFC</sequence>
<dbReference type="Proteomes" id="UP000019132">
    <property type="component" value="Unassembled WGS sequence"/>
</dbReference>